<dbReference type="Pfam" id="PF02129">
    <property type="entry name" value="Peptidase_S15"/>
    <property type="match status" value="1"/>
</dbReference>
<dbReference type="OrthoDB" id="319764at2"/>
<evidence type="ECO:0000256" key="1">
    <source>
        <dbReference type="ARBA" id="ARBA00022801"/>
    </source>
</evidence>
<proteinExistence type="predicted"/>
<feature type="domain" description="Xaa-Pro dipeptidyl-peptidase C-terminal" evidence="2">
    <location>
        <begin position="309"/>
        <end position="559"/>
    </location>
</feature>
<dbReference type="EMBL" id="PGVD01000107">
    <property type="protein sequence ID" value="PLR88304.1"/>
    <property type="molecule type" value="Genomic_DNA"/>
</dbReference>
<dbReference type="AlphaFoldDB" id="A0A2N5GGE2"/>
<dbReference type="EMBL" id="PGVA01000073">
    <property type="protein sequence ID" value="PLR79805.1"/>
    <property type="molecule type" value="Genomic_DNA"/>
</dbReference>
<reference evidence="4 6" key="2">
    <citation type="submission" date="2017-12" db="EMBL/GenBank/DDBJ databases">
        <title>Comparative Functional Genomics of Dry Heat Resistant strains isolated from the Viking Spacecraft.</title>
        <authorList>
            <person name="Seuylemezian A."/>
            <person name="Cooper K."/>
            <person name="Vaishampayan P."/>
        </authorList>
    </citation>
    <scope>NUCLEOTIDE SEQUENCE [LARGE SCALE GENOMIC DNA]</scope>
    <source>
        <strain evidence="4 6">ATCC 29669</strain>
    </source>
</reference>
<dbReference type="InterPro" id="IPR013736">
    <property type="entry name" value="Xaa-Pro_dipept_C"/>
</dbReference>
<dbReference type="PANTHER" id="PTHR43056:SF10">
    <property type="entry name" value="COCE_NOND FAMILY, PUTATIVE (AFU_ORTHOLOGUE AFUA_7G00600)-RELATED"/>
    <property type="match status" value="1"/>
</dbReference>
<dbReference type="InterPro" id="IPR029058">
    <property type="entry name" value="AB_hydrolase_fold"/>
</dbReference>
<dbReference type="SMART" id="SM00939">
    <property type="entry name" value="PepX_C"/>
    <property type="match status" value="1"/>
</dbReference>
<dbReference type="Proteomes" id="UP000235114">
    <property type="component" value="Unassembled WGS sequence"/>
</dbReference>
<accession>A0A2N5GGE2</accession>
<dbReference type="Gene3D" id="1.10.3020.20">
    <property type="match status" value="1"/>
</dbReference>
<dbReference type="InterPro" id="IPR008979">
    <property type="entry name" value="Galactose-bd-like_sf"/>
</dbReference>
<gene>
    <name evidence="3" type="ORF">CU635_21195</name>
    <name evidence="4" type="ORF">CVD25_22845</name>
</gene>
<dbReference type="NCBIfam" id="TIGR00976">
    <property type="entry name" value="CocE_NonD"/>
    <property type="match status" value="1"/>
</dbReference>
<evidence type="ECO:0000313" key="5">
    <source>
        <dbReference type="Proteomes" id="UP000234951"/>
    </source>
</evidence>
<dbReference type="InterPro" id="IPR050585">
    <property type="entry name" value="Xaa-Pro_dipeptidyl-ppase/CocE"/>
</dbReference>
<evidence type="ECO:0000313" key="4">
    <source>
        <dbReference type="EMBL" id="PLR88304.1"/>
    </source>
</evidence>
<dbReference type="Proteomes" id="UP000234951">
    <property type="component" value="Unassembled WGS sequence"/>
</dbReference>
<evidence type="ECO:0000313" key="3">
    <source>
        <dbReference type="EMBL" id="PLR79805.1"/>
    </source>
</evidence>
<protein>
    <submittedName>
        <fullName evidence="3">Peptidase S15</fullName>
    </submittedName>
</protein>
<dbReference type="PANTHER" id="PTHR43056">
    <property type="entry name" value="PEPTIDASE S9 PROLYL OLIGOPEPTIDASE"/>
    <property type="match status" value="1"/>
</dbReference>
<sequence length="566" mass="64387">MKIEWDVPIQMDDGIILRADVYRPIEEGEYPVVLTYGPYAKGLPFQEAYPLQWKLMTEQHPDVEEGSTNKYQTWEAVDPEKWVPHGYVCVRVDSRGAGRSPGYINPFSARETRDYYECIEWAGIQPWSNGKVGLNGISYYAMNQWQVAALQPPHLAAIIPWEGAADWYRDATHHGGIVSTFWSTWYKPQVLSVQYGVGERGKVNPNTGEYVAGPETLSDEQLAQNRTDLDRDILSSPLATDEYNKERAVDWSKVTVPLLSAANWGGIGLHSRGNFEGYKQASSTQKWLEVHGLEHWTHFYTDYGVNIQRSFFDHFLKGEDNGWDETPPVLLQVRGINEFVVREEQEWPIPRTQWKRLYLRLDDSRLDSEPVAESKAEYDAFGDGITFLTEPFVEETEITGPMASKLFVSSSTTDTDVFLTVHVFDPEGNEVLFSGAMDPRTPISQGWLRASHRKLDPQKSTEYRPYHTHDEIQPLTPNEIYELDVEIWPSSIVIPAGYRLGLTVGGCDYKNTDEGTLYHTKYMTGSGAYWHDDERDRPEEIFGGKVTLHAGGGKDAYLLIPVIPKK</sequence>
<dbReference type="InterPro" id="IPR000383">
    <property type="entry name" value="Xaa-Pro-like_dom"/>
</dbReference>
<organism evidence="3 5">
    <name type="scientific">Bacillus canaveralius</name>
    <dbReference type="NCBI Taxonomy" id="1403243"/>
    <lineage>
        <taxon>Bacteria</taxon>
        <taxon>Bacillati</taxon>
        <taxon>Bacillota</taxon>
        <taxon>Bacilli</taxon>
        <taxon>Bacillales</taxon>
        <taxon>Bacillaceae</taxon>
        <taxon>Bacillus</taxon>
    </lineage>
</organism>
<dbReference type="Gene3D" id="3.40.50.1820">
    <property type="entry name" value="alpha/beta hydrolase"/>
    <property type="match status" value="1"/>
</dbReference>
<dbReference type="Pfam" id="PF08530">
    <property type="entry name" value="PepX_C"/>
    <property type="match status" value="1"/>
</dbReference>
<name>A0A2N5GGE2_9BACI</name>
<dbReference type="GO" id="GO:0008239">
    <property type="term" value="F:dipeptidyl-peptidase activity"/>
    <property type="evidence" value="ECO:0007669"/>
    <property type="project" value="InterPro"/>
</dbReference>
<evidence type="ECO:0000313" key="6">
    <source>
        <dbReference type="Proteomes" id="UP000235114"/>
    </source>
</evidence>
<dbReference type="Gene3D" id="2.60.120.260">
    <property type="entry name" value="Galactose-binding domain-like"/>
    <property type="match status" value="1"/>
</dbReference>
<evidence type="ECO:0000259" key="2">
    <source>
        <dbReference type="SMART" id="SM00939"/>
    </source>
</evidence>
<dbReference type="SUPFAM" id="SSF49785">
    <property type="entry name" value="Galactose-binding domain-like"/>
    <property type="match status" value="1"/>
</dbReference>
<reference evidence="3 5" key="1">
    <citation type="submission" date="2017-11" db="EMBL/GenBank/DDBJ databases">
        <title>Comparitive Functional Genomics of Dry Heat Resistant strains isolated from the Viking Spacecraft.</title>
        <authorList>
            <person name="Seuylemezian A."/>
            <person name="Cooper K."/>
            <person name="Vaishampayan P."/>
        </authorList>
    </citation>
    <scope>NUCLEOTIDE SEQUENCE [LARGE SCALE GENOMIC DNA]</scope>
    <source>
        <strain evidence="3 5">M4.6</strain>
    </source>
</reference>
<dbReference type="SUPFAM" id="SSF53474">
    <property type="entry name" value="alpha/beta-Hydrolases"/>
    <property type="match status" value="1"/>
</dbReference>
<dbReference type="InterPro" id="IPR005674">
    <property type="entry name" value="CocE/Ser_esterase"/>
</dbReference>
<comment type="caution">
    <text evidence="3">The sequence shown here is derived from an EMBL/GenBank/DDBJ whole genome shotgun (WGS) entry which is preliminary data.</text>
</comment>
<keyword evidence="6" id="KW-1185">Reference proteome</keyword>
<keyword evidence="1" id="KW-0378">Hydrolase</keyword>